<evidence type="ECO:0000259" key="6">
    <source>
        <dbReference type="PROSITE" id="PS50090"/>
    </source>
</evidence>
<keyword evidence="1" id="KW-0805">Transcription regulation</keyword>
<dbReference type="SMART" id="SM00717">
    <property type="entry name" value="SANT"/>
    <property type="match status" value="1"/>
</dbReference>
<keyword evidence="3" id="KW-0804">Transcription</keyword>
<evidence type="ECO:0000259" key="8">
    <source>
        <dbReference type="PROSITE" id="PS51293"/>
    </source>
</evidence>
<feature type="region of interest" description="Disordered" evidence="5">
    <location>
        <begin position="615"/>
        <end position="650"/>
    </location>
</feature>
<evidence type="ECO:0000256" key="1">
    <source>
        <dbReference type="ARBA" id="ARBA00023015"/>
    </source>
</evidence>
<proteinExistence type="predicted"/>
<protein>
    <submittedName>
        <fullName evidence="9">SWI/SNF and RSC complex subunit Ssr2</fullName>
    </submittedName>
</protein>
<feature type="domain" description="SWIRM" evidence="7">
    <location>
        <begin position="206"/>
        <end position="303"/>
    </location>
</feature>
<evidence type="ECO:0000256" key="2">
    <source>
        <dbReference type="ARBA" id="ARBA00023125"/>
    </source>
</evidence>
<dbReference type="PROSITE" id="PS50090">
    <property type="entry name" value="MYB_LIKE"/>
    <property type="match status" value="1"/>
</dbReference>
<dbReference type="CDD" id="cd02336">
    <property type="entry name" value="ZZ_RSC8"/>
    <property type="match status" value="1"/>
</dbReference>
<dbReference type="CDD" id="cd00167">
    <property type="entry name" value="SANT"/>
    <property type="match status" value="1"/>
</dbReference>
<organism evidence="9 10">
    <name type="scientific">Sporothrix stenoceras</name>
    <dbReference type="NCBI Taxonomy" id="5173"/>
    <lineage>
        <taxon>Eukaryota</taxon>
        <taxon>Fungi</taxon>
        <taxon>Dikarya</taxon>
        <taxon>Ascomycota</taxon>
        <taxon>Pezizomycotina</taxon>
        <taxon>Sordariomycetes</taxon>
        <taxon>Sordariomycetidae</taxon>
        <taxon>Ophiostomatales</taxon>
        <taxon>Ophiostomataceae</taxon>
        <taxon>Sporothrix</taxon>
    </lineage>
</organism>
<comment type="caution">
    <text evidence="9">The sequence shown here is derived from an EMBL/GenBank/DDBJ whole genome shotgun (WGS) entry which is preliminary data.</text>
</comment>
<feature type="domain" description="Myb-like" evidence="6">
    <location>
        <begin position="499"/>
        <end position="545"/>
    </location>
</feature>
<dbReference type="InterPro" id="IPR001005">
    <property type="entry name" value="SANT/Myb"/>
</dbReference>
<name>A0ABR3ZTC3_9PEZI</name>
<evidence type="ECO:0000256" key="5">
    <source>
        <dbReference type="SAM" id="MobiDB-lite"/>
    </source>
</evidence>
<reference evidence="9 10" key="1">
    <citation type="journal article" date="2024" name="IMA Fungus">
        <title>IMA Genome - F19 : A genome assembly and annotation guide to empower mycologists, including annotated draft genome sequences of Ceratocystis pirilliformis, Diaporthe australafricana, Fusarium ophioides, Paecilomyces lecythidis, and Sporothrix stenoceras.</title>
        <authorList>
            <person name="Aylward J."/>
            <person name="Wilson A.M."/>
            <person name="Visagie C.M."/>
            <person name="Spraker J."/>
            <person name="Barnes I."/>
            <person name="Buitendag C."/>
            <person name="Ceriani C."/>
            <person name="Del Mar Angel L."/>
            <person name="du Plessis D."/>
            <person name="Fuchs T."/>
            <person name="Gasser K."/>
            <person name="Kramer D."/>
            <person name="Li W."/>
            <person name="Munsamy K."/>
            <person name="Piso A."/>
            <person name="Price J.L."/>
            <person name="Sonnekus B."/>
            <person name="Thomas C."/>
            <person name="van der Nest A."/>
            <person name="van Dijk A."/>
            <person name="van Heerden A."/>
            <person name="van Vuuren N."/>
            <person name="Yilmaz N."/>
            <person name="Duong T.A."/>
            <person name="van der Merwe N.A."/>
            <person name="Wingfield M.J."/>
            <person name="Wingfield B.D."/>
        </authorList>
    </citation>
    <scope>NUCLEOTIDE SEQUENCE [LARGE SCALE GENOMIC DNA]</scope>
    <source>
        <strain evidence="9 10">CMW 5346</strain>
    </source>
</reference>
<dbReference type="PANTHER" id="PTHR12802">
    <property type="entry name" value="SWI/SNF COMPLEX-RELATED"/>
    <property type="match status" value="1"/>
</dbReference>
<dbReference type="Gene3D" id="1.10.10.60">
    <property type="entry name" value="Homeodomain-like"/>
    <property type="match status" value="1"/>
</dbReference>
<feature type="compositionally biased region" description="Low complexity" evidence="5">
    <location>
        <begin position="131"/>
        <end position="161"/>
    </location>
</feature>
<feature type="domain" description="SANT" evidence="8">
    <location>
        <begin position="498"/>
        <end position="549"/>
    </location>
</feature>
<dbReference type="PROSITE" id="PS50934">
    <property type="entry name" value="SWIRM"/>
    <property type="match status" value="1"/>
</dbReference>
<dbReference type="InterPro" id="IPR007526">
    <property type="entry name" value="SWIRM"/>
</dbReference>
<feature type="compositionally biased region" description="Low complexity" evidence="5">
    <location>
        <begin position="74"/>
        <end position="85"/>
    </location>
</feature>
<dbReference type="InterPro" id="IPR036388">
    <property type="entry name" value="WH-like_DNA-bd_sf"/>
</dbReference>
<dbReference type="Gene3D" id="1.10.10.10">
    <property type="entry name" value="Winged helix-like DNA-binding domain superfamily/Winged helix DNA-binding domain"/>
    <property type="match status" value="1"/>
</dbReference>
<dbReference type="Pfam" id="PF16495">
    <property type="entry name" value="SWIRM-assoc_1"/>
    <property type="match status" value="1"/>
</dbReference>
<evidence type="ECO:0000256" key="4">
    <source>
        <dbReference type="ARBA" id="ARBA00023242"/>
    </source>
</evidence>
<feature type="compositionally biased region" description="Basic and acidic residues" evidence="5">
    <location>
        <begin position="627"/>
        <end position="640"/>
    </location>
</feature>
<dbReference type="PANTHER" id="PTHR12802:SF41">
    <property type="entry name" value="BRAHMA ASSOCIATED PROTEIN 155 KDA"/>
    <property type="match status" value="1"/>
</dbReference>
<dbReference type="InterPro" id="IPR017884">
    <property type="entry name" value="SANT_dom"/>
</dbReference>
<dbReference type="InterPro" id="IPR032451">
    <property type="entry name" value="SMARCC_C"/>
</dbReference>
<evidence type="ECO:0000259" key="7">
    <source>
        <dbReference type="PROSITE" id="PS50934"/>
    </source>
</evidence>
<feature type="region of interest" description="Disordered" evidence="5">
    <location>
        <begin position="791"/>
        <end position="811"/>
    </location>
</feature>
<evidence type="ECO:0000256" key="3">
    <source>
        <dbReference type="ARBA" id="ARBA00023163"/>
    </source>
</evidence>
<keyword evidence="2" id="KW-0238">DNA-binding</keyword>
<feature type="region of interest" description="Disordered" evidence="5">
    <location>
        <begin position="1"/>
        <end position="161"/>
    </location>
</feature>
<dbReference type="Proteomes" id="UP001583186">
    <property type="component" value="Unassembled WGS sequence"/>
</dbReference>
<gene>
    <name evidence="9" type="primary">ssr2</name>
    <name evidence="9" type="ORF">Sste5346_000926</name>
</gene>
<keyword evidence="4" id="KW-0539">Nucleus</keyword>
<evidence type="ECO:0000313" key="9">
    <source>
        <dbReference type="EMBL" id="KAL1903013.1"/>
    </source>
</evidence>
<dbReference type="SUPFAM" id="SSF46689">
    <property type="entry name" value="Homeodomain-like"/>
    <property type="match status" value="2"/>
</dbReference>
<feature type="compositionally biased region" description="Low complexity" evidence="5">
    <location>
        <begin position="96"/>
        <end position="117"/>
    </location>
</feature>
<dbReference type="InterPro" id="IPR009057">
    <property type="entry name" value="Homeodomain-like_sf"/>
</dbReference>
<dbReference type="InterPro" id="IPR041984">
    <property type="entry name" value="Rsc8/Ssr1/Ssr2_ZZ"/>
</dbReference>
<sequence>MDEDSVNFGSPANGTPASNPPAAAPPADEPSTSAPEDVQMGEGDAAETQDAPNTTEPVIKEDSATPAVAGLSDNALNAPEAPAAATSGAEDEEMGDAGNSGSADATSAAAPASGVAAEDTKIDVTAAGENGTPAAGSASGDGAAPTGEANGEANGAAATEGGAAAAAEGAAAGEDGASAGAANSTKSKETVENAAREHLITQTHAIILPSYSTWFDMNKIHAIERKALPEFFNSRNRSKTPHVYKDYRDFMINTYRLNPIEYLTVTACRRNLAGDVCAIMRVHAFLEQWGLINYQVDYEQRPSHVGPPFTGHFKIIADTPRGLQPWQPAADPVVVGNKKHADTDARAAASVAPKSELNLEVGRNIYEANARGAKVAGGSAAPAAGKAEAKTNGEAANGSAAAGAGATTNGTQNGTPAPSSASAAGAEDLTKKPSVKVNCHLCGIDCTRIYYHNPQAEGNPRAQYDLCPSCYLEGRMAGNQTSAQYIRMENPTYSSILDRDAPWSDAELVRLLEGIERFDDDWGQVADHVGTRTREECVLQFLQLDIESKYLDSEVNESGPVGLSIMGGSGGRLPFNQADNPVMSVIGFLASLADPASTAAAANKSLDELKRGLQKKLEAGGEEESASGDKEKEKEVKGDDDAMDVDGQRSTDLTLTTKTTTTTTTTTTLSSAQQNIANLPLASIGARAGGLASHEEREMTRLVSAAVNVTLQKMELKLKYFNEMESILQAERRELERARQQLFLDRLSFKRRVREVQDNLKTAAATGGDQGLRLAQDALVDGQRLAFPAAPPAGGVQPLSATPGTARSLEL</sequence>
<dbReference type="Pfam" id="PF00249">
    <property type="entry name" value="Myb_DNA-binding"/>
    <property type="match status" value="1"/>
</dbReference>
<keyword evidence="10" id="KW-1185">Reference proteome</keyword>
<dbReference type="EMBL" id="JAWCUI010000003">
    <property type="protein sequence ID" value="KAL1903013.1"/>
    <property type="molecule type" value="Genomic_DNA"/>
</dbReference>
<accession>A0ABR3ZTC3</accession>
<feature type="compositionally biased region" description="Low complexity" evidence="5">
    <location>
        <begin position="397"/>
        <end position="426"/>
    </location>
</feature>
<dbReference type="Pfam" id="PF04433">
    <property type="entry name" value="SWIRM"/>
    <property type="match status" value="1"/>
</dbReference>
<evidence type="ECO:0000313" key="10">
    <source>
        <dbReference type="Proteomes" id="UP001583186"/>
    </source>
</evidence>
<dbReference type="PROSITE" id="PS51293">
    <property type="entry name" value="SANT"/>
    <property type="match status" value="1"/>
</dbReference>
<feature type="region of interest" description="Disordered" evidence="5">
    <location>
        <begin position="397"/>
        <end position="429"/>
    </location>
</feature>
<feature type="compositionally biased region" description="Pro residues" evidence="5">
    <location>
        <begin position="18"/>
        <end position="28"/>
    </location>
</feature>